<evidence type="ECO:0000313" key="4">
    <source>
        <dbReference type="Proteomes" id="UP000216991"/>
    </source>
</evidence>
<accession>A0A255YF78</accession>
<evidence type="ECO:0000256" key="1">
    <source>
        <dbReference type="SAM" id="MobiDB-lite"/>
    </source>
</evidence>
<dbReference type="Proteomes" id="UP000216991">
    <property type="component" value="Unassembled WGS sequence"/>
</dbReference>
<dbReference type="SUPFAM" id="SSF89550">
    <property type="entry name" value="PHP domain-like"/>
    <property type="match status" value="1"/>
</dbReference>
<feature type="region of interest" description="Disordered" evidence="1">
    <location>
        <begin position="477"/>
        <end position="512"/>
    </location>
</feature>
<evidence type="ECO:0000313" key="3">
    <source>
        <dbReference type="EMBL" id="OYQ27823.1"/>
    </source>
</evidence>
<dbReference type="EMBL" id="NOXT01000112">
    <property type="protein sequence ID" value="OYQ27823.1"/>
    <property type="molecule type" value="Genomic_DNA"/>
</dbReference>
<evidence type="ECO:0000256" key="2">
    <source>
        <dbReference type="SAM" id="SignalP"/>
    </source>
</evidence>
<proteinExistence type="predicted"/>
<reference evidence="3 4" key="1">
    <citation type="submission" date="2017-07" db="EMBL/GenBank/DDBJ databases">
        <title>Sandarakinorhabdus cyanobacteriorum sp. nov., a novel bacterium isolated from cyanobacterial aggregates in a eutrophic lake.</title>
        <authorList>
            <person name="Cai H."/>
        </authorList>
    </citation>
    <scope>NUCLEOTIDE SEQUENCE [LARGE SCALE GENOMIC DNA]</scope>
    <source>
        <strain evidence="3 4">TH057</strain>
    </source>
</reference>
<protein>
    <recommendedName>
        <fullName evidence="5">DUF3604 domain-containing protein</fullName>
    </recommendedName>
</protein>
<dbReference type="Pfam" id="PF12228">
    <property type="entry name" value="DUF3604"/>
    <property type="match status" value="1"/>
</dbReference>
<dbReference type="AlphaFoldDB" id="A0A255YF78"/>
<organism evidence="3 4">
    <name type="scientific">Sandarakinorhabdus cyanobacteriorum</name>
    <dbReference type="NCBI Taxonomy" id="1981098"/>
    <lineage>
        <taxon>Bacteria</taxon>
        <taxon>Pseudomonadati</taxon>
        <taxon>Pseudomonadota</taxon>
        <taxon>Alphaproteobacteria</taxon>
        <taxon>Sphingomonadales</taxon>
        <taxon>Sphingosinicellaceae</taxon>
        <taxon>Sandarakinorhabdus</taxon>
    </lineage>
</organism>
<dbReference type="OrthoDB" id="543560at2"/>
<dbReference type="InterPro" id="IPR022028">
    <property type="entry name" value="DUF3604"/>
</dbReference>
<keyword evidence="2" id="KW-0732">Signal</keyword>
<evidence type="ECO:0008006" key="5">
    <source>
        <dbReference type="Google" id="ProtNLM"/>
    </source>
</evidence>
<sequence>MARTTMGMAVLLGAAALLAGCEAAKPAGPKAEDVPLSAFPERVYWGDTHLHTSNSVDAFGLGVRLGPEDALRFARGETVTATTGMQAKLARPLDFLVVSDHAEGLGATKALYDAPRLLIRDERMRRWHDMMHEGPAGSQRAMIEILAARGRNDLPEAMLNPDGAAERTKSVWNANIDAVERYNEPGRFTAFHGFEYTLMQGGNNLHRNIIFRDGEDKVRTVVPIDPTYKATPDEIWNYMEAYEKATGGRVLAIPHNSNLSNGLMFELTMPGGGPMTAAYARRRARLEPVVEITQIKGDSEAHPFLSPNDELAGYGVAGWELNNLLSNQPTQPGMRAGNYVREALKRGLLIEAQTGANPYKFGVIGSTDSHTSLATADEDNFFGKHSGNEPRAGRAMAPQNIGTRVERFGWHYLASGYAAVWARANTRAAIFDAMARREVYGTTGPRMTLRLFAGWDFTPADLKGDWVRAGYTRGVPMGGELAPHPNQKSGGELAPHPNHKPGGEPKSAKGPPRFIISALKDPQGANLDRVQVVKGWIDGAGKAQEHVYDVAWSSPETRKPVAGKLPPVGDTVDLATATYRNSIGAPALTTLWTDSDFDPATRAFYYVRVLEIPTPTWPAFDAVRYKLKLPADVRLKAQERAYSSPIWYTPA</sequence>
<dbReference type="InterPro" id="IPR016195">
    <property type="entry name" value="Pol/histidinol_Pase-like"/>
</dbReference>
<feature type="chain" id="PRO_5012513531" description="DUF3604 domain-containing protein" evidence="2">
    <location>
        <begin position="20"/>
        <end position="651"/>
    </location>
</feature>
<dbReference type="Gene3D" id="3.20.20.140">
    <property type="entry name" value="Metal-dependent hydrolases"/>
    <property type="match status" value="1"/>
</dbReference>
<comment type="caution">
    <text evidence="3">The sequence shown here is derived from an EMBL/GenBank/DDBJ whole genome shotgun (WGS) entry which is preliminary data.</text>
</comment>
<name>A0A255YF78_9SPHN</name>
<gene>
    <name evidence="3" type="ORF">CHU93_09800</name>
</gene>
<feature type="signal peptide" evidence="2">
    <location>
        <begin position="1"/>
        <end position="19"/>
    </location>
</feature>
<keyword evidence="4" id="KW-1185">Reference proteome</keyword>
<dbReference type="PROSITE" id="PS51257">
    <property type="entry name" value="PROKAR_LIPOPROTEIN"/>
    <property type="match status" value="1"/>
</dbReference>